<dbReference type="Gene3D" id="1.20.58.1520">
    <property type="match status" value="1"/>
</dbReference>
<dbReference type="GO" id="GO:0000226">
    <property type="term" value="P:microtubule cytoskeleton organization"/>
    <property type="evidence" value="ECO:0007669"/>
    <property type="project" value="InterPro"/>
</dbReference>
<dbReference type="Pfam" id="PF03999">
    <property type="entry name" value="MAP65_ASE1"/>
    <property type="match status" value="1"/>
</dbReference>
<accession>A0AAD4XAN0</accession>
<dbReference type="EMBL" id="JAJJMB010012161">
    <property type="protein sequence ID" value="KAI3885257.1"/>
    <property type="molecule type" value="Genomic_DNA"/>
</dbReference>
<comment type="caution">
    <text evidence="4">The sequence shown here is derived from an EMBL/GenBank/DDBJ whole genome shotgun (WGS) entry which is preliminary data.</text>
</comment>
<dbReference type="GO" id="GO:0005874">
    <property type="term" value="C:microtubule"/>
    <property type="evidence" value="ECO:0007669"/>
    <property type="project" value="UniProtKB-KW"/>
</dbReference>
<name>A0AAD4XAN0_9MAGN</name>
<evidence type="ECO:0008006" key="6">
    <source>
        <dbReference type="Google" id="ProtNLM"/>
    </source>
</evidence>
<dbReference type="PANTHER" id="PTHR19321:SF3">
    <property type="entry name" value="65-KDA MICROTUBULE-ASSOCIATED PROTEIN 8"/>
    <property type="match status" value="1"/>
</dbReference>
<protein>
    <recommendedName>
        <fullName evidence="6">65-kDa microtubule-associated protein 8</fullName>
    </recommendedName>
</protein>
<dbReference type="PANTHER" id="PTHR19321">
    <property type="entry name" value="PROTEIN REGULATOR OF CYTOKINESIS 1 PRC1-RELATED"/>
    <property type="match status" value="1"/>
</dbReference>
<organism evidence="4 5">
    <name type="scientific">Papaver atlanticum</name>
    <dbReference type="NCBI Taxonomy" id="357466"/>
    <lineage>
        <taxon>Eukaryota</taxon>
        <taxon>Viridiplantae</taxon>
        <taxon>Streptophyta</taxon>
        <taxon>Embryophyta</taxon>
        <taxon>Tracheophyta</taxon>
        <taxon>Spermatophyta</taxon>
        <taxon>Magnoliopsida</taxon>
        <taxon>Ranunculales</taxon>
        <taxon>Papaveraceae</taxon>
        <taxon>Papaveroideae</taxon>
        <taxon>Papaver</taxon>
    </lineage>
</organism>
<dbReference type="GO" id="GO:0005737">
    <property type="term" value="C:cytoplasm"/>
    <property type="evidence" value="ECO:0007669"/>
    <property type="project" value="TreeGrafter"/>
</dbReference>
<dbReference type="GO" id="GO:0008017">
    <property type="term" value="F:microtubule binding"/>
    <property type="evidence" value="ECO:0007669"/>
    <property type="project" value="InterPro"/>
</dbReference>
<dbReference type="InterPro" id="IPR007145">
    <property type="entry name" value="MAP65_Ase1_PRC1"/>
</dbReference>
<comment type="similarity">
    <text evidence="1">Belongs to the MAP65/ASE1 family.</text>
</comment>
<sequence length="598" mass="69019">MGSYGTPKKMWSSSDLLENSCGYLLQELKLIWDEVGQDKLEREKILLEIEQECLEVYRRKVDNANLSRARLHQLLADSESELTHLLVSLGERSVPGRPEKVMGTLMHQLDSITPALREMQLRKEERLNHFRDVQSKILKISSEIAGHLKEEEISSSDVQVNEDDLSMKKLEEYRFELQRLQKEKSDRLMKVDGYLRDVNNLSATLGMDALEIIKLVHPSLDGTCKPNQQKYISDATLARLNSTVESLKEEKQIRLEKLHKLGKGLTNLWSLMDTSYEDRRLFSHVTKFISISAAEISTPGSLTLDIIHRAEAEVQRLDQLKASKMKELFHKKQDELKDICKRTHMEMPSQSEIDNILNQINAGEIDHTDLLKIMDEQISKAKEEAYSRQVIMEKVDKWMLSRDEECWLEEYNMDENRYSVSRGAHKNLKRAERARITVSKIPALVESLIAKTKSWEDEREKFFLFDEVPLLAILEEYNSSRQEKEEEKQRQREKKRVQAQVEQENLFTSRPSTSNRRLSISSRSINGSFGNATPTTPTNRRLSSVGINHLRSNNIVPNVSSSTKENKQGHGHFRKSSHAIDEDTASVVSAMHLSPFYR</sequence>
<feature type="region of interest" description="Disordered" evidence="3">
    <location>
        <begin position="554"/>
        <end position="580"/>
    </location>
</feature>
<feature type="region of interest" description="Disordered" evidence="3">
    <location>
        <begin position="480"/>
        <end position="502"/>
    </location>
</feature>
<gene>
    <name evidence="4" type="ORF">MKW98_002649</name>
</gene>
<evidence type="ECO:0000256" key="3">
    <source>
        <dbReference type="SAM" id="MobiDB-lite"/>
    </source>
</evidence>
<dbReference type="GO" id="GO:0005819">
    <property type="term" value="C:spindle"/>
    <property type="evidence" value="ECO:0007669"/>
    <property type="project" value="TreeGrafter"/>
</dbReference>
<feature type="compositionally biased region" description="Basic and acidic residues" evidence="3">
    <location>
        <begin position="481"/>
        <end position="490"/>
    </location>
</feature>
<keyword evidence="5" id="KW-1185">Reference proteome</keyword>
<proteinExistence type="inferred from homology"/>
<dbReference type="AlphaFoldDB" id="A0AAD4XAN0"/>
<evidence type="ECO:0000313" key="5">
    <source>
        <dbReference type="Proteomes" id="UP001202328"/>
    </source>
</evidence>
<feature type="compositionally biased region" description="Polar residues" evidence="3">
    <location>
        <begin position="554"/>
        <end position="563"/>
    </location>
</feature>
<keyword evidence="2" id="KW-0493">Microtubule</keyword>
<evidence type="ECO:0000256" key="2">
    <source>
        <dbReference type="ARBA" id="ARBA00022701"/>
    </source>
</evidence>
<reference evidence="4" key="1">
    <citation type="submission" date="2022-04" db="EMBL/GenBank/DDBJ databases">
        <title>A functionally conserved STORR gene fusion in Papaver species that diverged 16.8 million years ago.</title>
        <authorList>
            <person name="Catania T."/>
        </authorList>
    </citation>
    <scope>NUCLEOTIDE SEQUENCE</scope>
    <source>
        <strain evidence="4">S-188037</strain>
    </source>
</reference>
<evidence type="ECO:0000256" key="1">
    <source>
        <dbReference type="ARBA" id="ARBA00006187"/>
    </source>
</evidence>
<dbReference type="Proteomes" id="UP001202328">
    <property type="component" value="Unassembled WGS sequence"/>
</dbReference>
<evidence type="ECO:0000313" key="4">
    <source>
        <dbReference type="EMBL" id="KAI3885257.1"/>
    </source>
</evidence>